<sequence length="75" mass="8766">MTVFFLFTAIWFTPNFNEHTSAGTQNRLLGVFSKVKLFLYISMIILRDFDSSSLQKKKQKVTRTAEKVQIFLSEK</sequence>
<organism evidence="1 2">
    <name type="scientific">Anaerobacillus alkalilacustris</name>
    <dbReference type="NCBI Taxonomy" id="393763"/>
    <lineage>
        <taxon>Bacteria</taxon>
        <taxon>Bacillati</taxon>
        <taxon>Bacillota</taxon>
        <taxon>Bacilli</taxon>
        <taxon>Bacillales</taxon>
        <taxon>Bacillaceae</taxon>
        <taxon>Anaerobacillus</taxon>
    </lineage>
</organism>
<gene>
    <name evidence="1" type="ORF">BKP37_03240</name>
</gene>
<evidence type="ECO:0000313" key="2">
    <source>
        <dbReference type="Proteomes" id="UP000179524"/>
    </source>
</evidence>
<keyword evidence="2" id="KW-1185">Reference proteome</keyword>
<dbReference type="EMBL" id="MLQR01000001">
    <property type="protein sequence ID" value="OIJ17518.1"/>
    <property type="molecule type" value="Genomic_DNA"/>
</dbReference>
<dbReference type="Proteomes" id="UP000179524">
    <property type="component" value="Unassembled WGS sequence"/>
</dbReference>
<comment type="caution">
    <text evidence="1">The sequence shown here is derived from an EMBL/GenBank/DDBJ whole genome shotgun (WGS) entry which is preliminary data.</text>
</comment>
<protein>
    <submittedName>
        <fullName evidence="1">Uncharacterized protein</fullName>
    </submittedName>
</protein>
<accession>A0A1S2LYE2</accession>
<evidence type="ECO:0000313" key="1">
    <source>
        <dbReference type="EMBL" id="OIJ17518.1"/>
    </source>
</evidence>
<reference evidence="1 2" key="1">
    <citation type="submission" date="2016-10" db="EMBL/GenBank/DDBJ databases">
        <title>Draft genome sequences of four alkaliphilic bacteria belonging to the Anaerobacillus genus.</title>
        <authorList>
            <person name="Bassil N.M."/>
            <person name="Lloyd J.R."/>
        </authorList>
    </citation>
    <scope>NUCLEOTIDE SEQUENCE [LARGE SCALE GENOMIC DNA]</scope>
    <source>
        <strain evidence="1 2">DSM 18345</strain>
    </source>
</reference>
<dbReference type="AlphaFoldDB" id="A0A1S2LYE2"/>
<proteinExistence type="predicted"/>
<name>A0A1S2LYE2_9BACI</name>